<accession>A0A0E9SGM8</accession>
<protein>
    <submittedName>
        <fullName evidence="1">Uncharacterized protein</fullName>
    </submittedName>
</protein>
<dbReference type="AlphaFoldDB" id="A0A0E9SGM8"/>
<dbReference type="EMBL" id="GBXM01068185">
    <property type="protein sequence ID" value="JAH40392.1"/>
    <property type="molecule type" value="Transcribed_RNA"/>
</dbReference>
<name>A0A0E9SGM8_ANGAN</name>
<reference evidence="1" key="2">
    <citation type="journal article" date="2015" name="Fish Shellfish Immunol.">
        <title>Early steps in the European eel (Anguilla anguilla)-Vibrio vulnificus interaction in the gills: Role of the RtxA13 toxin.</title>
        <authorList>
            <person name="Callol A."/>
            <person name="Pajuelo D."/>
            <person name="Ebbesson L."/>
            <person name="Teles M."/>
            <person name="MacKenzie S."/>
            <person name="Amaro C."/>
        </authorList>
    </citation>
    <scope>NUCLEOTIDE SEQUENCE</scope>
</reference>
<proteinExistence type="predicted"/>
<sequence length="58" mass="6905">MLPSSRQNTEKTMEKPDLQHKMGLGILVEAKKRKELMIMMYFRCFSNKEDQSQKENIN</sequence>
<organism evidence="1">
    <name type="scientific">Anguilla anguilla</name>
    <name type="common">European freshwater eel</name>
    <name type="synonym">Muraena anguilla</name>
    <dbReference type="NCBI Taxonomy" id="7936"/>
    <lineage>
        <taxon>Eukaryota</taxon>
        <taxon>Metazoa</taxon>
        <taxon>Chordata</taxon>
        <taxon>Craniata</taxon>
        <taxon>Vertebrata</taxon>
        <taxon>Euteleostomi</taxon>
        <taxon>Actinopterygii</taxon>
        <taxon>Neopterygii</taxon>
        <taxon>Teleostei</taxon>
        <taxon>Anguilliformes</taxon>
        <taxon>Anguillidae</taxon>
        <taxon>Anguilla</taxon>
    </lineage>
</organism>
<evidence type="ECO:0000313" key="1">
    <source>
        <dbReference type="EMBL" id="JAH40392.1"/>
    </source>
</evidence>
<reference evidence="1" key="1">
    <citation type="submission" date="2014-11" db="EMBL/GenBank/DDBJ databases">
        <authorList>
            <person name="Amaro Gonzalez C."/>
        </authorList>
    </citation>
    <scope>NUCLEOTIDE SEQUENCE</scope>
</reference>